<feature type="transmembrane region" description="Helical" evidence="2">
    <location>
        <begin position="237"/>
        <end position="255"/>
    </location>
</feature>
<proteinExistence type="predicted"/>
<feature type="domain" description="DUF6534" evidence="3">
    <location>
        <begin position="172"/>
        <end position="259"/>
    </location>
</feature>
<feature type="region of interest" description="Disordered" evidence="1">
    <location>
        <begin position="310"/>
        <end position="329"/>
    </location>
</feature>
<name>A0A9P6CFJ3_9AGAR</name>
<evidence type="ECO:0000259" key="3">
    <source>
        <dbReference type="Pfam" id="PF20152"/>
    </source>
</evidence>
<dbReference type="PANTHER" id="PTHR40465:SF1">
    <property type="entry name" value="DUF6534 DOMAIN-CONTAINING PROTEIN"/>
    <property type="match status" value="1"/>
</dbReference>
<sequence length="329" mass="36125">MAANPALLAVGPVFFGVILNWGLLGALLVQIYIYVLWYHQTDRSILRYIVYTLLCIECLQTGLVTHTGWEIFAFHWGDPTVLQNIPWSSAATPVVCGVVAVIVQLYFCWRIWLLGTNQIVARVVGAVCALLAITQCIAALTYGAKYISLKLDVTFFQTIESKVIAIIWLVCTVVCDVLITASLVYIFSVAKSHSLAPTGSLLNRLIIQTVQTGMITAIFSILDLAFFLAYPGTLLDVPFVYILSKLYPNVLLANLNNRNRIGMRDTIISEGMSISGNINSLRSRLPSASSTSPKMGPFPSNGGIEMTISTRSTSDRDVGVPFEAQHQRN</sequence>
<feature type="transmembrane region" description="Helical" evidence="2">
    <location>
        <begin position="45"/>
        <end position="65"/>
    </location>
</feature>
<evidence type="ECO:0000313" key="4">
    <source>
        <dbReference type="EMBL" id="KAF9459054.1"/>
    </source>
</evidence>
<keyword evidence="5" id="KW-1185">Reference proteome</keyword>
<dbReference type="OrthoDB" id="3262409at2759"/>
<feature type="transmembrane region" description="Helical" evidence="2">
    <location>
        <begin position="85"/>
        <end position="107"/>
    </location>
</feature>
<dbReference type="AlphaFoldDB" id="A0A9P6CFJ3"/>
<dbReference type="InterPro" id="IPR045339">
    <property type="entry name" value="DUF6534"/>
</dbReference>
<accession>A0A9P6CFJ3</accession>
<reference evidence="4" key="1">
    <citation type="submission" date="2020-11" db="EMBL/GenBank/DDBJ databases">
        <authorList>
            <consortium name="DOE Joint Genome Institute"/>
            <person name="Ahrendt S."/>
            <person name="Riley R."/>
            <person name="Andreopoulos W."/>
            <person name="Labutti K."/>
            <person name="Pangilinan J."/>
            <person name="Ruiz-Duenas F.J."/>
            <person name="Barrasa J.M."/>
            <person name="Sanchez-Garcia M."/>
            <person name="Camarero S."/>
            <person name="Miyauchi S."/>
            <person name="Serrano A."/>
            <person name="Linde D."/>
            <person name="Babiker R."/>
            <person name="Drula E."/>
            <person name="Ayuso-Fernandez I."/>
            <person name="Pacheco R."/>
            <person name="Padilla G."/>
            <person name="Ferreira P."/>
            <person name="Barriuso J."/>
            <person name="Kellner H."/>
            <person name="Castanera R."/>
            <person name="Alfaro M."/>
            <person name="Ramirez L."/>
            <person name="Pisabarro A.G."/>
            <person name="Kuo A."/>
            <person name="Tritt A."/>
            <person name="Lipzen A."/>
            <person name="He G."/>
            <person name="Yan M."/>
            <person name="Ng V."/>
            <person name="Cullen D."/>
            <person name="Martin F."/>
            <person name="Rosso M.-N."/>
            <person name="Henrissat B."/>
            <person name="Hibbett D."/>
            <person name="Martinez A.T."/>
            <person name="Grigoriev I.V."/>
        </authorList>
    </citation>
    <scope>NUCLEOTIDE SEQUENCE</scope>
    <source>
        <strain evidence="4">CBS 247.69</strain>
    </source>
</reference>
<feature type="transmembrane region" description="Helical" evidence="2">
    <location>
        <begin position="6"/>
        <end position="33"/>
    </location>
</feature>
<feature type="transmembrane region" description="Helical" evidence="2">
    <location>
        <begin position="119"/>
        <end position="143"/>
    </location>
</feature>
<protein>
    <recommendedName>
        <fullName evidence="3">DUF6534 domain-containing protein</fullName>
    </recommendedName>
</protein>
<dbReference type="PANTHER" id="PTHR40465">
    <property type="entry name" value="CHROMOSOME 1, WHOLE GENOME SHOTGUN SEQUENCE"/>
    <property type="match status" value="1"/>
</dbReference>
<keyword evidence="2" id="KW-1133">Transmembrane helix</keyword>
<dbReference type="EMBL" id="MU150325">
    <property type="protein sequence ID" value="KAF9459054.1"/>
    <property type="molecule type" value="Genomic_DNA"/>
</dbReference>
<dbReference type="Pfam" id="PF20152">
    <property type="entry name" value="DUF6534"/>
    <property type="match status" value="1"/>
</dbReference>
<dbReference type="Proteomes" id="UP000807353">
    <property type="component" value="Unassembled WGS sequence"/>
</dbReference>
<evidence type="ECO:0000256" key="2">
    <source>
        <dbReference type="SAM" id="Phobius"/>
    </source>
</evidence>
<keyword evidence="2" id="KW-0472">Membrane</keyword>
<feature type="transmembrane region" description="Helical" evidence="2">
    <location>
        <begin position="163"/>
        <end position="188"/>
    </location>
</feature>
<gene>
    <name evidence="4" type="ORF">BDZ94DRAFT_1312768</name>
</gene>
<evidence type="ECO:0000313" key="5">
    <source>
        <dbReference type="Proteomes" id="UP000807353"/>
    </source>
</evidence>
<evidence type="ECO:0000256" key="1">
    <source>
        <dbReference type="SAM" id="MobiDB-lite"/>
    </source>
</evidence>
<feature type="transmembrane region" description="Helical" evidence="2">
    <location>
        <begin position="209"/>
        <end position="231"/>
    </location>
</feature>
<keyword evidence="2" id="KW-0812">Transmembrane</keyword>
<organism evidence="4 5">
    <name type="scientific">Collybia nuda</name>
    <dbReference type="NCBI Taxonomy" id="64659"/>
    <lineage>
        <taxon>Eukaryota</taxon>
        <taxon>Fungi</taxon>
        <taxon>Dikarya</taxon>
        <taxon>Basidiomycota</taxon>
        <taxon>Agaricomycotina</taxon>
        <taxon>Agaricomycetes</taxon>
        <taxon>Agaricomycetidae</taxon>
        <taxon>Agaricales</taxon>
        <taxon>Tricholomatineae</taxon>
        <taxon>Clitocybaceae</taxon>
        <taxon>Collybia</taxon>
    </lineage>
</organism>
<comment type="caution">
    <text evidence="4">The sequence shown here is derived from an EMBL/GenBank/DDBJ whole genome shotgun (WGS) entry which is preliminary data.</text>
</comment>